<sequence>MGDGTSRSRRGYAYQDDEATDSDSESDDNTEDEAQREKEEAIVQGALARIKKAQAKGKQQVKLNKEELAALERRKQRLAAEAMRKTSGASGSGSERKRRKEKESRVSIPLSHFDAGPAPSRRGKAAGPDDRAGSADMDLAYGTLPPANPRRSARISGRFPSDDEDTTSDEIGNGASIARGDSHEDIVVLEQRHSTSPEPERASKSKKSSSPSKRKPVGGGGKKGRKGK</sequence>
<dbReference type="AlphaFoldDB" id="A0A136J318"/>
<dbReference type="OrthoDB" id="63113at2759"/>
<evidence type="ECO:0000313" key="3">
    <source>
        <dbReference type="Proteomes" id="UP000070501"/>
    </source>
</evidence>
<name>A0A136J318_9PEZI</name>
<gene>
    <name evidence="2" type="ORF">Micbo1qcDRAFT_204741</name>
</gene>
<dbReference type="InParanoid" id="A0A136J318"/>
<evidence type="ECO:0000256" key="1">
    <source>
        <dbReference type="SAM" id="MobiDB-lite"/>
    </source>
</evidence>
<dbReference type="STRING" id="196109.A0A136J318"/>
<feature type="compositionally biased region" description="Basic and acidic residues" evidence="1">
    <location>
        <begin position="180"/>
        <end position="203"/>
    </location>
</feature>
<proteinExistence type="predicted"/>
<organism evidence="2 3">
    <name type="scientific">Microdochium bolleyi</name>
    <dbReference type="NCBI Taxonomy" id="196109"/>
    <lineage>
        <taxon>Eukaryota</taxon>
        <taxon>Fungi</taxon>
        <taxon>Dikarya</taxon>
        <taxon>Ascomycota</taxon>
        <taxon>Pezizomycotina</taxon>
        <taxon>Sordariomycetes</taxon>
        <taxon>Xylariomycetidae</taxon>
        <taxon>Xylariales</taxon>
        <taxon>Microdochiaceae</taxon>
        <taxon>Microdochium</taxon>
    </lineage>
</organism>
<feature type="compositionally biased region" description="Basic residues" evidence="1">
    <location>
        <begin position="204"/>
        <end position="228"/>
    </location>
</feature>
<keyword evidence="3" id="KW-1185">Reference proteome</keyword>
<dbReference type="Proteomes" id="UP000070501">
    <property type="component" value="Unassembled WGS sequence"/>
</dbReference>
<feature type="region of interest" description="Disordered" evidence="1">
    <location>
        <begin position="1"/>
        <end position="40"/>
    </location>
</feature>
<feature type="region of interest" description="Disordered" evidence="1">
    <location>
        <begin position="74"/>
        <end position="228"/>
    </location>
</feature>
<feature type="compositionally biased region" description="Acidic residues" evidence="1">
    <location>
        <begin position="15"/>
        <end position="32"/>
    </location>
</feature>
<accession>A0A136J318</accession>
<reference evidence="3" key="1">
    <citation type="submission" date="2016-02" db="EMBL/GenBank/DDBJ databases">
        <title>Draft genome sequence of Microdochium bolleyi, a fungal endophyte of beachgrass.</title>
        <authorList>
            <consortium name="DOE Joint Genome Institute"/>
            <person name="David A.S."/>
            <person name="May G."/>
            <person name="Haridas S."/>
            <person name="Lim J."/>
            <person name="Wang M."/>
            <person name="Labutti K."/>
            <person name="Lipzen A."/>
            <person name="Barry K."/>
            <person name="Grigoriev I.V."/>
        </authorList>
    </citation>
    <scope>NUCLEOTIDE SEQUENCE [LARGE SCALE GENOMIC DNA]</scope>
    <source>
        <strain evidence="3">J235TASD1</strain>
    </source>
</reference>
<protein>
    <submittedName>
        <fullName evidence="2">Uncharacterized protein</fullName>
    </submittedName>
</protein>
<dbReference type="EMBL" id="KQ964250">
    <property type="protein sequence ID" value="KXJ91504.1"/>
    <property type="molecule type" value="Genomic_DNA"/>
</dbReference>
<evidence type="ECO:0000313" key="2">
    <source>
        <dbReference type="EMBL" id="KXJ91504.1"/>
    </source>
</evidence>